<reference evidence="2" key="1">
    <citation type="submission" date="2020-10" db="EMBL/GenBank/DDBJ databases">
        <title>Taxonomic study of unclassified bacteria belonging to the class Ktedonobacteria.</title>
        <authorList>
            <person name="Yabe S."/>
            <person name="Wang C.M."/>
            <person name="Zheng Y."/>
            <person name="Sakai Y."/>
            <person name="Cavaletti L."/>
            <person name="Monciardini P."/>
            <person name="Donadio S."/>
        </authorList>
    </citation>
    <scope>NUCLEOTIDE SEQUENCE</scope>
    <source>
        <strain evidence="2">SOSP1-1</strain>
    </source>
</reference>
<keyword evidence="3" id="KW-1185">Reference proteome</keyword>
<protein>
    <submittedName>
        <fullName evidence="2">Uncharacterized protein</fullName>
    </submittedName>
</protein>
<comment type="caution">
    <text evidence="2">The sequence shown here is derived from an EMBL/GenBank/DDBJ whole genome shotgun (WGS) entry which is preliminary data.</text>
</comment>
<feature type="region of interest" description="Disordered" evidence="1">
    <location>
        <begin position="1"/>
        <end position="26"/>
    </location>
</feature>
<dbReference type="EMBL" id="BNJF01000005">
    <property type="protein sequence ID" value="GHO49237.1"/>
    <property type="molecule type" value="Genomic_DNA"/>
</dbReference>
<accession>A0A8J3IAU9</accession>
<evidence type="ECO:0000313" key="2">
    <source>
        <dbReference type="EMBL" id="GHO49237.1"/>
    </source>
</evidence>
<sequence>MPPDTPPLRASAQRHKTREAVQPFDTPGHAFGSGHWYSWTTWLTYERSHRCTVFSGIPGTRATLV</sequence>
<evidence type="ECO:0000313" key="3">
    <source>
        <dbReference type="Proteomes" id="UP000612362"/>
    </source>
</evidence>
<dbReference type="Proteomes" id="UP000612362">
    <property type="component" value="Unassembled WGS sequence"/>
</dbReference>
<organism evidence="2 3">
    <name type="scientific">Ktedonospora formicarum</name>
    <dbReference type="NCBI Taxonomy" id="2778364"/>
    <lineage>
        <taxon>Bacteria</taxon>
        <taxon>Bacillati</taxon>
        <taxon>Chloroflexota</taxon>
        <taxon>Ktedonobacteria</taxon>
        <taxon>Ktedonobacterales</taxon>
        <taxon>Ktedonobacteraceae</taxon>
        <taxon>Ktedonospora</taxon>
    </lineage>
</organism>
<evidence type="ECO:0000256" key="1">
    <source>
        <dbReference type="SAM" id="MobiDB-lite"/>
    </source>
</evidence>
<dbReference type="AlphaFoldDB" id="A0A8J3IAU9"/>
<name>A0A8J3IAU9_9CHLR</name>
<proteinExistence type="predicted"/>
<gene>
    <name evidence="2" type="ORF">KSX_74000</name>
</gene>